<name>A0A2J0ST07_STEMA</name>
<dbReference type="EMBL" id="ABLOMU010000058">
    <property type="protein sequence ID" value="EKT4442936.1"/>
    <property type="molecule type" value="Genomic_DNA"/>
</dbReference>
<accession>A0A2J0ST07</accession>
<feature type="domain" description="HphA C-terminal" evidence="3">
    <location>
        <begin position="151"/>
        <end position="253"/>
    </location>
</feature>
<dbReference type="NCBIfam" id="NF041636">
    <property type="entry name" value="slam_lipo"/>
    <property type="match status" value="1"/>
</dbReference>
<organism evidence="4 5">
    <name type="scientific">Stenotrophomonas maltophilia</name>
    <name type="common">Pseudomonas maltophilia</name>
    <name type="synonym">Xanthomonas maltophilia</name>
    <dbReference type="NCBI Taxonomy" id="40324"/>
    <lineage>
        <taxon>Bacteria</taxon>
        <taxon>Pseudomonadati</taxon>
        <taxon>Pseudomonadota</taxon>
        <taxon>Gammaproteobacteria</taxon>
        <taxon>Lysobacterales</taxon>
        <taxon>Lysobacteraceae</taxon>
        <taxon>Stenotrophomonas</taxon>
        <taxon>Stenotrophomonas maltophilia group</taxon>
    </lineage>
</organism>
<dbReference type="RefSeq" id="WP_046984627.1">
    <property type="nucleotide sequence ID" value="NZ_CP028358.1"/>
</dbReference>
<dbReference type="SUPFAM" id="SSF56925">
    <property type="entry name" value="OMPA-like"/>
    <property type="match status" value="1"/>
</dbReference>
<reference evidence="4" key="1">
    <citation type="submission" date="2022-07" db="EMBL/GenBank/DDBJ databases">
        <authorList>
            <consortium name="Clinical and Environmental Microbiology Branch: Whole genome sequencing antimicrobial resistance pathogens in the healthcare setting"/>
        </authorList>
    </citation>
    <scope>NUCLEOTIDE SEQUENCE</scope>
    <source>
        <strain evidence="4">Stenotrophomonas_maltophilia_2021CK-00905</strain>
    </source>
</reference>
<gene>
    <name evidence="4" type="ORF">QEK83_003626</name>
</gene>
<dbReference type="AlphaFoldDB" id="A0A2J0ST07"/>
<evidence type="ECO:0000313" key="4">
    <source>
        <dbReference type="EMBL" id="EKT4442936.1"/>
    </source>
</evidence>
<dbReference type="Proteomes" id="UP001214521">
    <property type="component" value="Unassembled WGS sequence"/>
</dbReference>
<proteinExistence type="predicted"/>
<dbReference type="Pfam" id="PF22828">
    <property type="entry name" value="HphA_N"/>
    <property type="match status" value="1"/>
</dbReference>
<evidence type="ECO:0000259" key="3">
    <source>
        <dbReference type="Pfam" id="PF22829"/>
    </source>
</evidence>
<dbReference type="InterPro" id="IPR054535">
    <property type="entry name" value="HphA_N"/>
</dbReference>
<evidence type="ECO:0000313" key="5">
    <source>
        <dbReference type="Proteomes" id="UP001214521"/>
    </source>
</evidence>
<evidence type="ECO:0000256" key="1">
    <source>
        <dbReference type="SAM" id="SignalP"/>
    </source>
</evidence>
<dbReference type="OrthoDB" id="8607327at2"/>
<evidence type="ECO:0000259" key="2">
    <source>
        <dbReference type="Pfam" id="PF22828"/>
    </source>
</evidence>
<dbReference type="Pfam" id="PF22829">
    <property type="entry name" value="HphA_C"/>
    <property type="match status" value="1"/>
</dbReference>
<feature type="chain" id="PRO_5044381977" description="Transferrin-binding protein B C-lobe/N-lobe beta barrel domain-containing protein" evidence="1">
    <location>
        <begin position="24"/>
        <end position="254"/>
    </location>
</feature>
<dbReference type="InterPro" id="IPR054843">
    <property type="entry name" value="Slam_hemophilin_C"/>
</dbReference>
<dbReference type="Gene3D" id="2.40.160.90">
    <property type="match status" value="1"/>
</dbReference>
<protein>
    <recommendedName>
        <fullName evidence="6">Transferrin-binding protein B C-lobe/N-lobe beta barrel domain-containing protein</fullName>
    </recommendedName>
</protein>
<comment type="caution">
    <text evidence="4">The sequence shown here is derived from an EMBL/GenBank/DDBJ whole genome shotgun (WGS) entry which is preliminary data.</text>
</comment>
<sequence length="254" mass="24952">MKMISRSVLAVAATFALAGAAHAADIVGAASPVTDAELYVAVGESQVNGGPHKAGKAGIGVGTVSNAKPVDFQGLSLYSGTTTVNGTAVRTLAMPITGAPGSHAGMGHFNFVKVGSGDVWFGEWSKDGAAGGFNNRQVYFVGDRAGTTLPAGVATYSVAGLNKFNGSNLLSGTFRADFGSGKLLGGLTGGGLAINVNANINSANASFAGSATANGSVAGTTQGQFFGANAAALAGIATFSGNSQYDTAFGGSKN</sequence>
<feature type="signal peptide" evidence="1">
    <location>
        <begin position="1"/>
        <end position="23"/>
    </location>
</feature>
<evidence type="ECO:0008006" key="6">
    <source>
        <dbReference type="Google" id="ProtNLM"/>
    </source>
</evidence>
<dbReference type="InterPro" id="IPR011250">
    <property type="entry name" value="OMP/PagP_B-barrel"/>
</dbReference>
<dbReference type="InterPro" id="IPR054536">
    <property type="entry name" value="HphA_C"/>
</dbReference>
<keyword evidence="1" id="KW-0732">Signal</keyword>
<feature type="domain" description="HphA N-terminal heme-binding" evidence="2">
    <location>
        <begin position="27"/>
        <end position="129"/>
    </location>
</feature>